<reference evidence="2 3" key="1">
    <citation type="submission" date="2018-10" db="EMBL/GenBank/DDBJ databases">
        <title>Genome assembly for a Yunnan-Guizhou Plateau 3E fish, Anabarilius grahami (Regan), and its evolutionary and genetic applications.</title>
        <authorList>
            <person name="Jiang W."/>
        </authorList>
    </citation>
    <scope>NUCLEOTIDE SEQUENCE [LARGE SCALE GENOMIC DNA]</scope>
    <source>
        <strain evidence="2">AG-KIZ</strain>
        <tissue evidence="2">Muscle</tissue>
    </source>
</reference>
<feature type="signal peptide" evidence="1">
    <location>
        <begin position="1"/>
        <end position="18"/>
    </location>
</feature>
<keyword evidence="1" id="KW-0732">Signal</keyword>
<dbReference type="Proteomes" id="UP000281406">
    <property type="component" value="Unassembled WGS sequence"/>
</dbReference>
<dbReference type="EMBL" id="RJVU01036043">
    <property type="protein sequence ID" value="ROL47213.1"/>
    <property type="molecule type" value="Genomic_DNA"/>
</dbReference>
<feature type="chain" id="PRO_5018277417" evidence="1">
    <location>
        <begin position="19"/>
        <end position="107"/>
    </location>
</feature>
<evidence type="ECO:0000313" key="2">
    <source>
        <dbReference type="EMBL" id="ROL47213.1"/>
    </source>
</evidence>
<keyword evidence="3" id="KW-1185">Reference proteome</keyword>
<name>A0A3N0YLY6_ANAGA</name>
<gene>
    <name evidence="2" type="ORF">DPX16_19011</name>
</gene>
<accession>A0A3N0YLY6</accession>
<proteinExistence type="predicted"/>
<organism evidence="2 3">
    <name type="scientific">Anabarilius grahami</name>
    <name type="common">Kanglang fish</name>
    <name type="synonym">Barilius grahami</name>
    <dbReference type="NCBI Taxonomy" id="495550"/>
    <lineage>
        <taxon>Eukaryota</taxon>
        <taxon>Metazoa</taxon>
        <taxon>Chordata</taxon>
        <taxon>Craniata</taxon>
        <taxon>Vertebrata</taxon>
        <taxon>Euteleostomi</taxon>
        <taxon>Actinopterygii</taxon>
        <taxon>Neopterygii</taxon>
        <taxon>Teleostei</taxon>
        <taxon>Ostariophysi</taxon>
        <taxon>Cypriniformes</taxon>
        <taxon>Xenocyprididae</taxon>
        <taxon>Xenocypridinae</taxon>
        <taxon>Xenocypridinae incertae sedis</taxon>
        <taxon>Anabarilius</taxon>
    </lineage>
</organism>
<evidence type="ECO:0000256" key="1">
    <source>
        <dbReference type="SAM" id="SignalP"/>
    </source>
</evidence>
<evidence type="ECO:0000313" key="3">
    <source>
        <dbReference type="Proteomes" id="UP000281406"/>
    </source>
</evidence>
<comment type="caution">
    <text evidence="2">The sequence shown here is derived from an EMBL/GenBank/DDBJ whole genome shotgun (WGS) entry which is preliminary data.</text>
</comment>
<sequence>MRSGCCVIKKMLIVTAVAVVTEDRSRDLSLSQEDGVIEEPRWRVQVGSSVPHGTAACYPSDLYWTDFEESINFKQDFSKIVCRGPLEDLSNPGTEVYGNSAIVLHKH</sequence>
<dbReference type="AlphaFoldDB" id="A0A3N0YLY6"/>
<protein>
    <submittedName>
        <fullName evidence="2">Uncharacterized protein</fullName>
    </submittedName>
</protein>